<dbReference type="NCBIfam" id="TIGR00678">
    <property type="entry name" value="holB"/>
    <property type="match status" value="1"/>
</dbReference>
<dbReference type="AlphaFoldDB" id="A0A0T6V0S0"/>
<dbReference type="KEGG" id="aall:I6G90_05315"/>
<evidence type="ECO:0000313" key="8">
    <source>
        <dbReference type="EMBL" id="QPR55846.1"/>
    </source>
</evidence>
<dbReference type="Proteomes" id="UP000595101">
    <property type="component" value="Chromosome"/>
</dbReference>
<dbReference type="SMART" id="SM00382">
    <property type="entry name" value="AAA"/>
    <property type="match status" value="1"/>
</dbReference>
<evidence type="ECO:0000256" key="3">
    <source>
        <dbReference type="ARBA" id="ARBA00022679"/>
    </source>
</evidence>
<dbReference type="Pfam" id="PF13177">
    <property type="entry name" value="DNA_pol3_delta2"/>
    <property type="match status" value="1"/>
</dbReference>
<dbReference type="InterPro" id="IPR008921">
    <property type="entry name" value="DNA_pol3_clamp-load_cplx_C"/>
</dbReference>
<dbReference type="GO" id="GO:0008408">
    <property type="term" value="F:3'-5' exonuclease activity"/>
    <property type="evidence" value="ECO:0007669"/>
    <property type="project" value="InterPro"/>
</dbReference>
<dbReference type="SUPFAM" id="SSF48019">
    <property type="entry name" value="post-AAA+ oligomerization domain-like"/>
    <property type="match status" value="1"/>
</dbReference>
<dbReference type="InterPro" id="IPR027417">
    <property type="entry name" value="P-loop_NTPase"/>
</dbReference>
<dbReference type="Pfam" id="PF09115">
    <property type="entry name" value="DNApol3-delta_C"/>
    <property type="match status" value="1"/>
</dbReference>
<evidence type="ECO:0000256" key="4">
    <source>
        <dbReference type="ARBA" id="ARBA00022695"/>
    </source>
</evidence>
<dbReference type="GO" id="GO:0003887">
    <property type="term" value="F:DNA-directed DNA polymerase activity"/>
    <property type="evidence" value="ECO:0007669"/>
    <property type="project" value="UniProtKB-KW"/>
</dbReference>
<evidence type="ECO:0000256" key="5">
    <source>
        <dbReference type="ARBA" id="ARBA00022705"/>
    </source>
</evidence>
<dbReference type="Gene3D" id="3.40.50.300">
    <property type="entry name" value="P-loop containing nucleotide triphosphate hydrolases"/>
    <property type="match status" value="1"/>
</dbReference>
<evidence type="ECO:0000256" key="6">
    <source>
        <dbReference type="ARBA" id="ARBA00022932"/>
    </source>
</evidence>
<accession>A0A0T6V0S0</accession>
<dbReference type="EMBL" id="CP065745">
    <property type="protein sequence ID" value="QPR55846.1"/>
    <property type="molecule type" value="Genomic_DNA"/>
</dbReference>
<evidence type="ECO:0000256" key="7">
    <source>
        <dbReference type="ARBA" id="ARBA00049244"/>
    </source>
</evidence>
<reference evidence="8 9" key="1">
    <citation type="submission" date="2020-12" db="EMBL/GenBank/DDBJ databases">
        <title>FDA dAtabase for Regulatory Grade micrObial Sequences (FDA-ARGOS): Supporting development and validation of Infectious Disease Dx tests.</title>
        <authorList>
            <person name="Sproer C."/>
            <person name="Gronow S."/>
            <person name="Severitt S."/>
            <person name="Schroder I."/>
            <person name="Tallon L."/>
            <person name="Sadzewicz L."/>
            <person name="Zhao X."/>
            <person name="Boylan J."/>
            <person name="Ott S."/>
            <person name="Bowen H."/>
            <person name="Vavikolanu K."/>
            <person name="Mehta A."/>
            <person name="Aluvathingal J."/>
            <person name="Nadendla S."/>
            <person name="Lowell S."/>
            <person name="Myers T."/>
            <person name="Yan Y."/>
            <person name="Sichtig H."/>
        </authorList>
    </citation>
    <scope>NUCLEOTIDE SEQUENCE [LARGE SCALE GENOMIC DNA]</scope>
    <source>
        <strain evidence="8 9">FDAARGOS_933</strain>
    </source>
</reference>
<dbReference type="Gene3D" id="1.20.272.10">
    <property type="match status" value="1"/>
</dbReference>
<dbReference type="PANTHER" id="PTHR11669">
    <property type="entry name" value="REPLICATION FACTOR C / DNA POLYMERASE III GAMMA-TAU SUBUNIT"/>
    <property type="match status" value="1"/>
</dbReference>
<proteinExistence type="predicted"/>
<dbReference type="GO" id="GO:0003677">
    <property type="term" value="F:DNA binding"/>
    <property type="evidence" value="ECO:0007669"/>
    <property type="project" value="InterPro"/>
</dbReference>
<dbReference type="GO" id="GO:0006261">
    <property type="term" value="P:DNA-templated DNA replication"/>
    <property type="evidence" value="ECO:0007669"/>
    <property type="project" value="TreeGrafter"/>
</dbReference>
<dbReference type="SUPFAM" id="SSF52540">
    <property type="entry name" value="P-loop containing nucleoside triphosphate hydrolases"/>
    <property type="match status" value="1"/>
</dbReference>
<gene>
    <name evidence="8" type="primary">holB</name>
    <name evidence="8" type="ORF">I6G90_05315</name>
</gene>
<keyword evidence="3 8" id="KW-0808">Transferase</keyword>
<sequence>MYPWLIPDWHALSLTAQSGRLGHAWLLLGDPGLGKEQLAERLARLHLCQHPDRGEPCGHCHSCQLFDKGNHPDLGTIARDSKTIGVEAIREICTRLQGSAQLGRGKVVIIPDAERMTESAANALLKTLEEPAGDSLLLLIASQVSRLLPTILSRCHKHVCQLPAEGETVRWLAEQGHQATLAQVRICQGAPLRVLDYIEQQQDGTRRELLEQFVALSQSPVKATALCSQLGQETQVRLHWLQLFLCDALKTQAGCGHHQLAMPDLAILSQRLAEQHSSEKLLEAEQQLVALKAACQPGQLSNPTIHLMNWLSRWL</sequence>
<evidence type="ECO:0000313" key="9">
    <source>
        <dbReference type="Proteomes" id="UP000595101"/>
    </source>
</evidence>
<protein>
    <recommendedName>
        <fullName evidence="2">DNA polymerase III subunit delta'</fullName>
        <ecNumber evidence="1">2.7.7.7</ecNumber>
    </recommendedName>
</protein>
<keyword evidence="4 8" id="KW-0548">Nucleotidyltransferase</keyword>
<dbReference type="EC" id="2.7.7.7" evidence="1"/>
<dbReference type="InterPro" id="IPR015199">
    <property type="entry name" value="DNA_pol_III_delta_C"/>
</dbReference>
<dbReference type="CDD" id="cd00009">
    <property type="entry name" value="AAA"/>
    <property type="match status" value="1"/>
</dbReference>
<evidence type="ECO:0000256" key="1">
    <source>
        <dbReference type="ARBA" id="ARBA00012417"/>
    </source>
</evidence>
<dbReference type="GO" id="GO:0009360">
    <property type="term" value="C:DNA polymerase III complex"/>
    <property type="evidence" value="ECO:0007669"/>
    <property type="project" value="InterPro"/>
</dbReference>
<name>A0A0T6V0S0_9GAMM</name>
<evidence type="ECO:0000256" key="2">
    <source>
        <dbReference type="ARBA" id="ARBA00014363"/>
    </source>
</evidence>
<comment type="catalytic activity">
    <reaction evidence="7">
        <text>DNA(n) + a 2'-deoxyribonucleoside 5'-triphosphate = DNA(n+1) + diphosphate</text>
        <dbReference type="Rhea" id="RHEA:22508"/>
        <dbReference type="Rhea" id="RHEA-COMP:17339"/>
        <dbReference type="Rhea" id="RHEA-COMP:17340"/>
        <dbReference type="ChEBI" id="CHEBI:33019"/>
        <dbReference type="ChEBI" id="CHEBI:61560"/>
        <dbReference type="ChEBI" id="CHEBI:173112"/>
        <dbReference type="EC" id="2.7.7.7"/>
    </reaction>
</comment>
<dbReference type="InterPro" id="IPR004622">
    <property type="entry name" value="DNA_pol_HolB"/>
</dbReference>
<dbReference type="GeneID" id="60785003"/>
<dbReference type="InterPro" id="IPR003593">
    <property type="entry name" value="AAA+_ATPase"/>
</dbReference>
<dbReference type="PANTHER" id="PTHR11669:SF8">
    <property type="entry name" value="DNA POLYMERASE III SUBUNIT DELTA"/>
    <property type="match status" value="1"/>
</dbReference>
<dbReference type="InterPro" id="IPR050238">
    <property type="entry name" value="DNA_Rep/Repair_Clamp_Loader"/>
</dbReference>
<organism evidence="8 9">
    <name type="scientific">Aeromonas allosaccharophila</name>
    <dbReference type="NCBI Taxonomy" id="656"/>
    <lineage>
        <taxon>Bacteria</taxon>
        <taxon>Pseudomonadati</taxon>
        <taxon>Pseudomonadota</taxon>
        <taxon>Gammaproteobacteria</taxon>
        <taxon>Aeromonadales</taxon>
        <taxon>Aeromonadaceae</taxon>
        <taxon>Aeromonas</taxon>
    </lineage>
</organism>
<dbReference type="RefSeq" id="WP_058051953.1">
    <property type="nucleotide sequence ID" value="NZ_CP065745.1"/>
</dbReference>
<keyword evidence="5" id="KW-0235">DNA replication</keyword>
<keyword evidence="6" id="KW-0239">DNA-directed DNA polymerase</keyword>